<evidence type="ECO:0000313" key="3">
    <source>
        <dbReference type="RefSeq" id="XP_065665665.1"/>
    </source>
</evidence>
<name>A0ABM4CUR7_HYDVU</name>
<accession>A0ABM4CUR7</accession>
<feature type="domain" description="Transposable element P transposase-like GTP-binding insertion" evidence="1">
    <location>
        <begin position="1"/>
        <end position="119"/>
    </location>
</feature>
<gene>
    <name evidence="3" type="primary">LOC136087087</name>
</gene>
<sequence>MLKLIQNCFADIDVLFDSENNAISWKYIVYLPKLQEDEGLRFGNKLRLAHINRRQQKLKVNLAAQAISSSVANAIEFCCKDLKLMQFQGSDATVKFIRIFDRLLDILNSRNPFAKGYKSALKMSNKHIWDKFLDEAYGYISNLQDS</sequence>
<dbReference type="PANTHER" id="PTHR47577:SF2">
    <property type="entry name" value="THAP DOMAIN CONTAINING 9"/>
    <property type="match status" value="1"/>
</dbReference>
<proteinExistence type="predicted"/>
<dbReference type="GeneID" id="136087087"/>
<organism evidence="2 3">
    <name type="scientific">Hydra vulgaris</name>
    <name type="common">Hydra</name>
    <name type="synonym">Hydra attenuata</name>
    <dbReference type="NCBI Taxonomy" id="6087"/>
    <lineage>
        <taxon>Eukaryota</taxon>
        <taxon>Metazoa</taxon>
        <taxon>Cnidaria</taxon>
        <taxon>Hydrozoa</taxon>
        <taxon>Hydroidolina</taxon>
        <taxon>Anthoathecata</taxon>
        <taxon>Aplanulata</taxon>
        <taxon>Hydridae</taxon>
        <taxon>Hydra</taxon>
    </lineage>
</organism>
<dbReference type="PANTHER" id="PTHR47577">
    <property type="entry name" value="THAP DOMAIN-CONTAINING PROTEIN 6"/>
    <property type="match status" value="1"/>
</dbReference>
<dbReference type="RefSeq" id="XP_065665665.1">
    <property type="nucleotide sequence ID" value="XM_065809593.1"/>
</dbReference>
<protein>
    <submittedName>
        <fullName evidence="3">Uncharacterized protein LOC136087087</fullName>
    </submittedName>
</protein>
<evidence type="ECO:0000259" key="1">
    <source>
        <dbReference type="Pfam" id="PF21788"/>
    </source>
</evidence>
<keyword evidence="2" id="KW-1185">Reference proteome</keyword>
<dbReference type="Pfam" id="PF21788">
    <property type="entry name" value="TNP-like_GBD"/>
    <property type="match status" value="1"/>
</dbReference>
<dbReference type="Proteomes" id="UP001652625">
    <property type="component" value="Chromosome 11"/>
</dbReference>
<reference evidence="3" key="1">
    <citation type="submission" date="2025-08" db="UniProtKB">
        <authorList>
            <consortium name="RefSeq"/>
        </authorList>
    </citation>
    <scope>IDENTIFICATION</scope>
</reference>
<dbReference type="InterPro" id="IPR048366">
    <property type="entry name" value="TNP-like_GBD"/>
</dbReference>
<evidence type="ECO:0000313" key="2">
    <source>
        <dbReference type="Proteomes" id="UP001652625"/>
    </source>
</evidence>